<comment type="caution">
    <text evidence="2">The sequence shown here is derived from an EMBL/GenBank/DDBJ whole genome shotgun (WGS) entry which is preliminary data.</text>
</comment>
<feature type="domain" description="Cyanophycin synthase-like N-terminal" evidence="1">
    <location>
        <begin position="22"/>
        <end position="89"/>
    </location>
</feature>
<name>X0U2L5_9ZZZZ</name>
<accession>X0U2L5</accession>
<evidence type="ECO:0000313" key="2">
    <source>
        <dbReference type="EMBL" id="GAF93601.1"/>
    </source>
</evidence>
<reference evidence="2" key="1">
    <citation type="journal article" date="2014" name="Front. Microbiol.">
        <title>High frequency of phylogenetically diverse reductive dehalogenase-homologous genes in deep subseafloor sedimentary metagenomes.</title>
        <authorList>
            <person name="Kawai M."/>
            <person name="Futagami T."/>
            <person name="Toyoda A."/>
            <person name="Takaki Y."/>
            <person name="Nishi S."/>
            <person name="Hori S."/>
            <person name="Arai W."/>
            <person name="Tsubouchi T."/>
            <person name="Morono Y."/>
            <person name="Uchiyama I."/>
            <person name="Ito T."/>
            <person name="Fujiyama A."/>
            <person name="Inagaki F."/>
            <person name="Takami H."/>
        </authorList>
    </citation>
    <scope>NUCLEOTIDE SEQUENCE</scope>
    <source>
        <strain evidence="2">Expedition CK06-06</strain>
    </source>
</reference>
<dbReference type="EMBL" id="BARS01013119">
    <property type="protein sequence ID" value="GAF93601.1"/>
    <property type="molecule type" value="Genomic_DNA"/>
</dbReference>
<protein>
    <recommendedName>
        <fullName evidence="1">Cyanophycin synthase-like N-terminal domain-containing protein</fullName>
    </recommendedName>
</protein>
<dbReference type="InterPro" id="IPR044019">
    <property type="entry name" value="Cyanophycin_syn_N"/>
</dbReference>
<proteinExistence type="predicted"/>
<evidence type="ECO:0000259" key="1">
    <source>
        <dbReference type="Pfam" id="PF18921"/>
    </source>
</evidence>
<feature type="non-terminal residue" evidence="2">
    <location>
        <position position="89"/>
    </location>
</feature>
<gene>
    <name evidence="2" type="ORF">S01H1_22981</name>
</gene>
<dbReference type="AlphaFoldDB" id="X0U2L5"/>
<dbReference type="Pfam" id="PF18921">
    <property type="entry name" value="Cyanophycin_syn"/>
    <property type="match status" value="1"/>
</dbReference>
<sequence>MRILDRSVYVGPSLYAHFPVIKLELDLGELENWPTAKLGEKFIDGLVEALPGLQEHGCSYREPGGFIRRMREGEGTWLGHVLEHVAIEL</sequence>
<organism evidence="2">
    <name type="scientific">marine sediment metagenome</name>
    <dbReference type="NCBI Taxonomy" id="412755"/>
    <lineage>
        <taxon>unclassified sequences</taxon>
        <taxon>metagenomes</taxon>
        <taxon>ecological metagenomes</taxon>
    </lineage>
</organism>